<accession>A0A5B7X4K2</accession>
<dbReference type="RefSeq" id="WP_139066935.1">
    <property type="nucleotide sequence ID" value="NZ_CP040812.1"/>
</dbReference>
<keyword evidence="3" id="KW-1185">Reference proteome</keyword>
<evidence type="ECO:0000256" key="1">
    <source>
        <dbReference type="SAM" id="SignalP"/>
    </source>
</evidence>
<sequence>MKRVLIIVLLLFVSNSLLAQEKERKRVVGTLQMPAEEEVQGVSIYNLNTNAGTVSNDNGQFRIEVGLNDSIRISAIQFQEFTVIVNEGVMESGQLNINITEVVNQLPEVIVSPFDLTGNVNVDVARIRVVQTPDTLTSREAQFMYFESDAEPRYTSPRRNEAMEMSRTRLVNGLNFVNLFKELLLVSKRDHIQNPESRQSWDVRELYSDEFFKQNLNIKEENIPDFIFYADANGLDEKMLQKGNELDLIEFLIEQSKKYKKQQARN</sequence>
<evidence type="ECO:0008006" key="4">
    <source>
        <dbReference type="Google" id="ProtNLM"/>
    </source>
</evidence>
<feature type="chain" id="PRO_5022842859" description="Carboxypeptidase-like regulatory domain-containing protein" evidence="1">
    <location>
        <begin position="20"/>
        <end position="266"/>
    </location>
</feature>
<proteinExistence type="predicted"/>
<dbReference type="KEGG" id="afla:FHG64_13705"/>
<keyword evidence="1" id="KW-0732">Signal</keyword>
<reference evidence="2 3" key="1">
    <citation type="submission" date="2019-06" db="EMBL/GenBank/DDBJ databases">
        <title>Complete genome sequence of Antarcticibacterium flavum KCTC 52984T from an Antarctic marine sediment.</title>
        <authorList>
            <person name="Lee Y.M."/>
            <person name="Shin S.C."/>
        </authorList>
    </citation>
    <scope>NUCLEOTIDE SEQUENCE [LARGE SCALE GENOMIC DNA]</scope>
    <source>
        <strain evidence="2 3">KCTC 52984</strain>
    </source>
</reference>
<organism evidence="2 3">
    <name type="scientific">Antarcticibacterium flavum</name>
    <dbReference type="NCBI Taxonomy" id="2058175"/>
    <lineage>
        <taxon>Bacteria</taxon>
        <taxon>Pseudomonadati</taxon>
        <taxon>Bacteroidota</taxon>
        <taxon>Flavobacteriia</taxon>
        <taxon>Flavobacteriales</taxon>
        <taxon>Flavobacteriaceae</taxon>
        <taxon>Antarcticibacterium</taxon>
    </lineage>
</organism>
<dbReference type="InterPro" id="IPR008969">
    <property type="entry name" value="CarboxyPept-like_regulatory"/>
</dbReference>
<feature type="signal peptide" evidence="1">
    <location>
        <begin position="1"/>
        <end position="19"/>
    </location>
</feature>
<protein>
    <recommendedName>
        <fullName evidence="4">Carboxypeptidase-like regulatory domain-containing protein</fullName>
    </recommendedName>
</protein>
<dbReference type="AlphaFoldDB" id="A0A5B7X4K2"/>
<dbReference type="SUPFAM" id="SSF49464">
    <property type="entry name" value="Carboxypeptidase regulatory domain-like"/>
    <property type="match status" value="1"/>
</dbReference>
<dbReference type="OrthoDB" id="1436952at2"/>
<name>A0A5B7X4K2_9FLAO</name>
<evidence type="ECO:0000313" key="2">
    <source>
        <dbReference type="EMBL" id="QCY70376.1"/>
    </source>
</evidence>
<dbReference type="EMBL" id="CP040812">
    <property type="protein sequence ID" value="QCY70376.1"/>
    <property type="molecule type" value="Genomic_DNA"/>
</dbReference>
<evidence type="ECO:0000313" key="3">
    <source>
        <dbReference type="Proteomes" id="UP000309016"/>
    </source>
</evidence>
<dbReference type="Proteomes" id="UP000309016">
    <property type="component" value="Chromosome"/>
</dbReference>
<gene>
    <name evidence="2" type="ORF">FHG64_13705</name>
</gene>